<dbReference type="GO" id="GO:0008270">
    <property type="term" value="F:zinc ion binding"/>
    <property type="evidence" value="ECO:0007669"/>
    <property type="project" value="UniProtKB-KW"/>
</dbReference>
<keyword evidence="1" id="KW-0479">Metal-binding</keyword>
<dbReference type="Proteomes" id="UP000654075">
    <property type="component" value="Unassembled WGS sequence"/>
</dbReference>
<evidence type="ECO:0000256" key="2">
    <source>
        <dbReference type="ARBA" id="ARBA00022771"/>
    </source>
</evidence>
<evidence type="ECO:0000259" key="6">
    <source>
        <dbReference type="PROSITE" id="PS50089"/>
    </source>
</evidence>
<keyword evidence="8" id="KW-1185">Reference proteome</keyword>
<dbReference type="Pfam" id="PF17123">
    <property type="entry name" value="zf-RING_11"/>
    <property type="match status" value="1"/>
</dbReference>
<dbReference type="OrthoDB" id="8062037at2759"/>
<dbReference type="PANTHER" id="PTHR45798:SF97">
    <property type="entry name" value="ALCOHOL-SENSITIVE RING FINGER PROTEIN 1"/>
    <property type="match status" value="1"/>
</dbReference>
<keyword evidence="5" id="KW-1133">Transmembrane helix</keyword>
<name>A0A813ESV3_POLGL</name>
<comment type="caution">
    <text evidence="7">The sequence shown here is derived from an EMBL/GenBank/DDBJ whole genome shotgun (WGS) entry which is preliminary data.</text>
</comment>
<reference evidence="7" key="1">
    <citation type="submission" date="2021-02" db="EMBL/GenBank/DDBJ databases">
        <authorList>
            <person name="Dougan E. K."/>
            <person name="Rhodes N."/>
            <person name="Thang M."/>
            <person name="Chan C."/>
        </authorList>
    </citation>
    <scope>NUCLEOTIDE SEQUENCE</scope>
</reference>
<keyword evidence="3" id="KW-0862">Zinc</keyword>
<organism evidence="7 8">
    <name type="scientific">Polarella glacialis</name>
    <name type="common">Dinoflagellate</name>
    <dbReference type="NCBI Taxonomy" id="89957"/>
    <lineage>
        <taxon>Eukaryota</taxon>
        <taxon>Sar</taxon>
        <taxon>Alveolata</taxon>
        <taxon>Dinophyceae</taxon>
        <taxon>Suessiales</taxon>
        <taxon>Suessiaceae</taxon>
        <taxon>Polarella</taxon>
    </lineage>
</organism>
<evidence type="ECO:0000256" key="1">
    <source>
        <dbReference type="ARBA" id="ARBA00022723"/>
    </source>
</evidence>
<dbReference type="SUPFAM" id="SSF57850">
    <property type="entry name" value="RING/U-box"/>
    <property type="match status" value="1"/>
</dbReference>
<accession>A0A813ESV3</accession>
<feature type="transmembrane region" description="Helical" evidence="5">
    <location>
        <begin position="161"/>
        <end position="182"/>
    </location>
</feature>
<dbReference type="InterPro" id="IPR001841">
    <property type="entry name" value="Znf_RING"/>
</dbReference>
<dbReference type="InterPro" id="IPR013083">
    <property type="entry name" value="Znf_RING/FYVE/PHD"/>
</dbReference>
<evidence type="ECO:0000256" key="3">
    <source>
        <dbReference type="ARBA" id="ARBA00022833"/>
    </source>
</evidence>
<feature type="transmembrane region" description="Helical" evidence="5">
    <location>
        <begin position="12"/>
        <end position="30"/>
    </location>
</feature>
<dbReference type="EMBL" id="CAJNNV010013861">
    <property type="protein sequence ID" value="CAE8602116.1"/>
    <property type="molecule type" value="Genomic_DNA"/>
</dbReference>
<evidence type="ECO:0000313" key="8">
    <source>
        <dbReference type="Proteomes" id="UP000654075"/>
    </source>
</evidence>
<keyword evidence="2 4" id="KW-0863">Zinc-finger</keyword>
<dbReference type="PROSITE" id="PS50089">
    <property type="entry name" value="ZF_RING_2"/>
    <property type="match status" value="1"/>
</dbReference>
<gene>
    <name evidence="7" type="ORF">PGLA1383_LOCUS20375</name>
</gene>
<dbReference type="AlphaFoldDB" id="A0A813ESV3"/>
<proteinExistence type="predicted"/>
<protein>
    <recommendedName>
        <fullName evidence="6">RING-type domain-containing protein</fullName>
    </recommendedName>
</protein>
<dbReference type="Gene3D" id="3.30.40.10">
    <property type="entry name" value="Zinc/RING finger domain, C3HC4 (zinc finger)"/>
    <property type="match status" value="1"/>
</dbReference>
<keyword evidence="5" id="KW-0812">Transmembrane</keyword>
<feature type="domain" description="RING-type" evidence="6">
    <location>
        <begin position="89"/>
        <end position="137"/>
    </location>
</feature>
<keyword evidence="5" id="KW-0472">Membrane</keyword>
<dbReference type="PANTHER" id="PTHR45798">
    <property type="entry name" value="RING-H2 FINGER PROTEIN ATL61-RELATED-RELATED"/>
    <property type="match status" value="1"/>
</dbReference>
<evidence type="ECO:0000256" key="4">
    <source>
        <dbReference type="PROSITE-ProRule" id="PRU00175"/>
    </source>
</evidence>
<evidence type="ECO:0000256" key="5">
    <source>
        <dbReference type="SAM" id="Phobius"/>
    </source>
</evidence>
<sequence length="183" mass="19871">MGLDFSSWSTALTATIISLLLLSCFLILIIKTCRWKSENNNNNNSNNNNRAVQAGVRSTPAGQTIGKCTPAELAEITFPEVGVLDEPPCAICLEVIAPKDPARKLSCGHEFHASCVSSWWKCSLQKNRAQVSCPSCRVDVEANPSGAAELMLKEQWQQLQLNAKVIVVLVVVVVSVVVVCVYV</sequence>
<evidence type="ECO:0000313" key="7">
    <source>
        <dbReference type="EMBL" id="CAE8602116.1"/>
    </source>
</evidence>
<dbReference type="InterPro" id="IPR052788">
    <property type="entry name" value="RING-type_E3_ligase_ATL"/>
</dbReference>
<dbReference type="SMART" id="SM00184">
    <property type="entry name" value="RING"/>
    <property type="match status" value="1"/>
</dbReference>